<sequence length="200" mass="22978">MHADEDIQQLLKDFPELEGGDFILGKEVLAHFGLLFSGFANLEGGLQNCYLFWQLHIALINGEVGSKNDWLALHSKFESEAFDATFGRLVNLLGDCPDMKFLADDLKALRHSRNYFAHRFFREENDKMFNDDAILKLMSRMNVLRHEVKKCEGSVENVSTHLFQVIYPNVDMKSNIAAFAQERMEEISVSPPKDFGWENE</sequence>
<gene>
    <name evidence="1" type="ORF">HW561_04780</name>
</gene>
<evidence type="ECO:0000313" key="2">
    <source>
        <dbReference type="Proteomes" id="UP000630805"/>
    </source>
</evidence>
<proteinExistence type="predicted"/>
<dbReference type="Proteomes" id="UP000630805">
    <property type="component" value="Unassembled WGS sequence"/>
</dbReference>
<dbReference type="EMBL" id="JABXWT010000001">
    <property type="protein sequence ID" value="NVO55105.1"/>
    <property type="molecule type" value="Genomic_DNA"/>
</dbReference>
<protein>
    <recommendedName>
        <fullName evidence="3">HEPN AbiU2-like domain-containing protein</fullName>
    </recommendedName>
</protein>
<evidence type="ECO:0008006" key="3">
    <source>
        <dbReference type="Google" id="ProtNLM"/>
    </source>
</evidence>
<name>A0ABX2PLW1_9RHOB</name>
<accession>A0ABX2PLW1</accession>
<comment type="caution">
    <text evidence="1">The sequence shown here is derived from an EMBL/GenBank/DDBJ whole genome shotgun (WGS) entry which is preliminary data.</text>
</comment>
<keyword evidence="2" id="KW-1185">Reference proteome</keyword>
<reference evidence="1 2" key="1">
    <citation type="submission" date="2020-06" db="EMBL/GenBank/DDBJ databases">
        <authorList>
            <person name="Cao W.R."/>
        </authorList>
    </citation>
    <scope>NUCLEOTIDE SEQUENCE [LARGE SCALE GENOMIC DNA]</scope>
    <source>
        <strain evidence="1 2">B1Z28</strain>
    </source>
</reference>
<organism evidence="1 2">
    <name type="scientific">Ruegeria haliotis</name>
    <dbReference type="NCBI Taxonomy" id="2747601"/>
    <lineage>
        <taxon>Bacteria</taxon>
        <taxon>Pseudomonadati</taxon>
        <taxon>Pseudomonadota</taxon>
        <taxon>Alphaproteobacteria</taxon>
        <taxon>Rhodobacterales</taxon>
        <taxon>Roseobacteraceae</taxon>
        <taxon>Ruegeria</taxon>
    </lineage>
</organism>
<dbReference type="RefSeq" id="WP_176862152.1">
    <property type="nucleotide sequence ID" value="NZ_JABXWT010000001.1"/>
</dbReference>
<evidence type="ECO:0000313" key="1">
    <source>
        <dbReference type="EMBL" id="NVO55105.1"/>
    </source>
</evidence>